<dbReference type="InterPro" id="IPR000432">
    <property type="entry name" value="DNA_mismatch_repair_MutS_C"/>
</dbReference>
<keyword evidence="6" id="KW-1185">Reference proteome</keyword>
<evidence type="ECO:0000256" key="3">
    <source>
        <dbReference type="ARBA" id="ARBA00023125"/>
    </source>
</evidence>
<name>H9UM87_SPIAZ</name>
<evidence type="ECO:0000259" key="4">
    <source>
        <dbReference type="SMART" id="SM00534"/>
    </source>
</evidence>
<dbReference type="PATRIC" id="fig|889378.3.peg.2576"/>
<accession>H9UM87</accession>
<keyword evidence="3" id="KW-0238">DNA-binding</keyword>
<dbReference type="InterPro" id="IPR045076">
    <property type="entry name" value="MutS"/>
</dbReference>
<dbReference type="eggNOG" id="COG0249">
    <property type="taxonomic scope" value="Bacteria"/>
</dbReference>
<dbReference type="Proteomes" id="UP000007383">
    <property type="component" value="Chromosome"/>
</dbReference>
<protein>
    <submittedName>
        <fullName evidence="5">Mismatch repair ATPase (MutS family)</fullName>
    </submittedName>
</protein>
<evidence type="ECO:0000313" key="6">
    <source>
        <dbReference type="Proteomes" id="UP000007383"/>
    </source>
</evidence>
<dbReference type="InterPro" id="IPR027417">
    <property type="entry name" value="P-loop_NTPase"/>
</dbReference>
<dbReference type="STRING" id="889378.Spiaf_2604"/>
<proteinExistence type="predicted"/>
<keyword evidence="2" id="KW-0067">ATP-binding</keyword>
<organism evidence="5 6">
    <name type="scientific">Spirochaeta africana (strain ATCC 700263 / DSM 8902 / Z-7692)</name>
    <dbReference type="NCBI Taxonomy" id="889378"/>
    <lineage>
        <taxon>Bacteria</taxon>
        <taxon>Pseudomonadati</taxon>
        <taxon>Spirochaetota</taxon>
        <taxon>Spirochaetia</taxon>
        <taxon>Spirochaetales</taxon>
        <taxon>Spirochaetaceae</taxon>
        <taxon>Spirochaeta</taxon>
    </lineage>
</organism>
<gene>
    <name evidence="5" type="ordered locus">Spiaf_2604</name>
</gene>
<dbReference type="Pfam" id="PF00488">
    <property type="entry name" value="MutS_V"/>
    <property type="match status" value="1"/>
</dbReference>
<dbReference type="SUPFAM" id="SSF52540">
    <property type="entry name" value="P-loop containing nucleoside triphosphate hydrolases"/>
    <property type="match status" value="1"/>
</dbReference>
<dbReference type="HOGENOM" id="CLU_036487_1_0_12"/>
<dbReference type="RefSeq" id="WP_014456612.1">
    <property type="nucleotide sequence ID" value="NC_017098.1"/>
</dbReference>
<dbReference type="SMART" id="SM00534">
    <property type="entry name" value="MUTSac"/>
    <property type="match status" value="1"/>
</dbReference>
<evidence type="ECO:0000256" key="1">
    <source>
        <dbReference type="ARBA" id="ARBA00022741"/>
    </source>
</evidence>
<dbReference type="GO" id="GO:0140664">
    <property type="term" value="F:ATP-dependent DNA damage sensor activity"/>
    <property type="evidence" value="ECO:0007669"/>
    <property type="project" value="InterPro"/>
</dbReference>
<dbReference type="KEGG" id="sfc:Spiaf_2604"/>
<reference evidence="6" key="1">
    <citation type="journal article" date="2013" name="Stand. Genomic Sci.">
        <title>Complete genome sequence of the halophilic bacterium Spirochaeta africana type strain (Z-7692(T)) from the alkaline Lake Magadi in the East African Rift.</title>
        <authorList>
            <person name="Liolos K."/>
            <person name="Abt B."/>
            <person name="Scheuner C."/>
            <person name="Teshima H."/>
            <person name="Held B."/>
            <person name="Lapidus A."/>
            <person name="Nolan M."/>
            <person name="Lucas S."/>
            <person name="Deshpande S."/>
            <person name="Cheng J.F."/>
            <person name="Tapia R."/>
            <person name="Goodwin L.A."/>
            <person name="Pitluck S."/>
            <person name="Pagani I."/>
            <person name="Ivanova N."/>
            <person name="Mavromatis K."/>
            <person name="Mikhailova N."/>
            <person name="Huntemann M."/>
            <person name="Pati A."/>
            <person name="Chen A."/>
            <person name="Palaniappan K."/>
            <person name="Land M."/>
            <person name="Rohde M."/>
            <person name="Tindall B.J."/>
            <person name="Detter J.C."/>
            <person name="Goker M."/>
            <person name="Bristow J."/>
            <person name="Eisen J.A."/>
            <person name="Markowitz V."/>
            <person name="Hugenholtz P."/>
            <person name="Woyke T."/>
            <person name="Klenk H.P."/>
            <person name="Kyrpides N.C."/>
        </authorList>
    </citation>
    <scope>NUCLEOTIDE SEQUENCE</scope>
    <source>
        <strain evidence="6">ATCC 700263 / DSM 8902 / Z-7692</strain>
    </source>
</reference>
<dbReference type="OrthoDB" id="9808166at2"/>
<dbReference type="PANTHER" id="PTHR11361">
    <property type="entry name" value="DNA MISMATCH REPAIR PROTEIN MUTS FAMILY MEMBER"/>
    <property type="match status" value="1"/>
</dbReference>
<dbReference type="GO" id="GO:0006298">
    <property type="term" value="P:mismatch repair"/>
    <property type="evidence" value="ECO:0007669"/>
    <property type="project" value="InterPro"/>
</dbReference>
<dbReference type="EMBL" id="CP003282">
    <property type="protein sequence ID" value="AFG38630.1"/>
    <property type="molecule type" value="Genomic_DNA"/>
</dbReference>
<dbReference type="PANTHER" id="PTHR11361:SF34">
    <property type="entry name" value="DNA MISMATCH REPAIR PROTEIN MSH1, MITOCHONDRIAL"/>
    <property type="match status" value="1"/>
</dbReference>
<sequence>MAEPATPELNLMFPAGRESSARPVSELTRQDLALDRVARAITGGGSQFETIEKILGSLESDPEILHFRQAVLQDLMSHPGLAAAFERAIPYIDEITRFVRTSKETDSPLLAAVWRIGELEMYSLVVNDLADTIASLDTPLVSRGLQSLAERLAAIRAEESYQTLQQELPELLAGIKKRKSLTLGVNLDDKLRPVEATILSVNDHAYKEGSMLGGFLKQVRPEYRTHAPLHQTLKDAQGNYSTKIPLSPLFGDLNEILRGLIKPLNRAIEGYLSINSRFLRRMRRDFAFYLGALQLQQRFAAVGIPTCFPEILSPEDDRTEIRGFVNLQLALTAVDPPKPGHGLVPNDAVFDADAGYYLLTGPNQGGKTTFIQGLALVFVCAQAGLFVPAESARIVPTDHLLTHFPSEERGRLTTGRLSEELERLDEIFGKVSPRSLVLLNETFSSTSPGEATRLAEDIVLGLRMIGARGVFATHLHELALRIPQLNEAVAGPRRIASLVAQIEPGTGEVDDLPPEAAELADQQANPAKRSYRIVPAPPQGRSFALDIARKHRLSLEDIQQRLRDRS</sequence>
<dbReference type="AlphaFoldDB" id="H9UM87"/>
<dbReference type="GO" id="GO:0005524">
    <property type="term" value="F:ATP binding"/>
    <property type="evidence" value="ECO:0007669"/>
    <property type="project" value="UniProtKB-KW"/>
</dbReference>
<dbReference type="Gene3D" id="3.40.50.300">
    <property type="entry name" value="P-loop containing nucleotide triphosphate hydrolases"/>
    <property type="match status" value="1"/>
</dbReference>
<dbReference type="GO" id="GO:0030983">
    <property type="term" value="F:mismatched DNA binding"/>
    <property type="evidence" value="ECO:0007669"/>
    <property type="project" value="InterPro"/>
</dbReference>
<evidence type="ECO:0000256" key="2">
    <source>
        <dbReference type="ARBA" id="ARBA00022840"/>
    </source>
</evidence>
<evidence type="ECO:0000313" key="5">
    <source>
        <dbReference type="EMBL" id="AFG38630.1"/>
    </source>
</evidence>
<keyword evidence="1" id="KW-0547">Nucleotide-binding</keyword>
<feature type="domain" description="DNA mismatch repair proteins mutS family" evidence="4">
    <location>
        <begin position="354"/>
        <end position="566"/>
    </location>
</feature>